<dbReference type="RefSeq" id="WP_188159355.1">
    <property type="nucleotide sequence ID" value="NZ_BMGH01000001.1"/>
</dbReference>
<organism evidence="2 3">
    <name type="scientific">Aquisalinus flavus</name>
    <dbReference type="NCBI Taxonomy" id="1526572"/>
    <lineage>
        <taxon>Bacteria</taxon>
        <taxon>Pseudomonadati</taxon>
        <taxon>Pseudomonadota</taxon>
        <taxon>Alphaproteobacteria</taxon>
        <taxon>Parvularculales</taxon>
        <taxon>Parvularculaceae</taxon>
        <taxon>Aquisalinus</taxon>
    </lineage>
</organism>
<feature type="transmembrane region" description="Helical" evidence="1">
    <location>
        <begin position="7"/>
        <end position="31"/>
    </location>
</feature>
<evidence type="ECO:0000313" key="2">
    <source>
        <dbReference type="EMBL" id="GGC96086.1"/>
    </source>
</evidence>
<accession>A0A8J2Y4K3</accession>
<feature type="transmembrane region" description="Helical" evidence="1">
    <location>
        <begin position="37"/>
        <end position="55"/>
    </location>
</feature>
<evidence type="ECO:0000313" key="3">
    <source>
        <dbReference type="Proteomes" id="UP000613582"/>
    </source>
</evidence>
<evidence type="ECO:0008006" key="4">
    <source>
        <dbReference type="Google" id="ProtNLM"/>
    </source>
</evidence>
<sequence length="59" mass="6618">MRKRLSLRAIFAIPLFIAVTSLIGLITALVGNDLWDALSWLTLGLPVAITIWVLMKRRV</sequence>
<dbReference type="AlphaFoldDB" id="A0A8J2Y4K3"/>
<dbReference type="EMBL" id="BMGH01000001">
    <property type="protein sequence ID" value="GGC96086.1"/>
    <property type="molecule type" value="Genomic_DNA"/>
</dbReference>
<proteinExistence type="predicted"/>
<evidence type="ECO:0000256" key="1">
    <source>
        <dbReference type="SAM" id="Phobius"/>
    </source>
</evidence>
<comment type="caution">
    <text evidence="2">The sequence shown here is derived from an EMBL/GenBank/DDBJ whole genome shotgun (WGS) entry which is preliminary data.</text>
</comment>
<reference evidence="2" key="1">
    <citation type="journal article" date="2014" name="Int. J. Syst. Evol. Microbiol.">
        <title>Complete genome sequence of Corynebacterium casei LMG S-19264T (=DSM 44701T), isolated from a smear-ripened cheese.</title>
        <authorList>
            <consortium name="US DOE Joint Genome Institute (JGI-PGF)"/>
            <person name="Walter F."/>
            <person name="Albersmeier A."/>
            <person name="Kalinowski J."/>
            <person name="Ruckert C."/>
        </authorList>
    </citation>
    <scope>NUCLEOTIDE SEQUENCE</scope>
    <source>
        <strain evidence="2">CGMCC 1.12921</strain>
    </source>
</reference>
<reference evidence="2" key="2">
    <citation type="submission" date="2020-09" db="EMBL/GenBank/DDBJ databases">
        <authorList>
            <person name="Sun Q."/>
            <person name="Zhou Y."/>
        </authorList>
    </citation>
    <scope>NUCLEOTIDE SEQUENCE</scope>
    <source>
        <strain evidence="2">CGMCC 1.12921</strain>
    </source>
</reference>
<keyword evidence="1" id="KW-0812">Transmembrane</keyword>
<keyword evidence="3" id="KW-1185">Reference proteome</keyword>
<protein>
    <recommendedName>
        <fullName evidence="4">DUF4175 domain-containing protein</fullName>
    </recommendedName>
</protein>
<dbReference type="Proteomes" id="UP000613582">
    <property type="component" value="Unassembled WGS sequence"/>
</dbReference>
<keyword evidence="1" id="KW-1133">Transmembrane helix</keyword>
<name>A0A8J2Y4K3_9PROT</name>
<keyword evidence="1" id="KW-0472">Membrane</keyword>
<gene>
    <name evidence="2" type="ORF">GCM10011342_01100</name>
</gene>